<dbReference type="PANTHER" id="PTHR20544">
    <property type="entry name" value="CENTROSOMAL PROTEIN CEP135"/>
    <property type="match status" value="1"/>
</dbReference>
<sequence>MCDSVESYTIGAKYRTVKKRLDSLGYKHSLSLDSLSLVEQLLADLIKTTESLKHFKSVAANNTEVDDQLTIPQTTVLETTVPRTTVPGTIVPKTIVP</sequence>
<gene>
    <name evidence="5" type="ORF">HICCMSTLAB_LOCUS1188</name>
</gene>
<proteinExistence type="inferred from homology"/>
<dbReference type="EMBL" id="CAJNRD030001116">
    <property type="protein sequence ID" value="CAG5074977.1"/>
    <property type="molecule type" value="Genomic_DNA"/>
</dbReference>
<keyword evidence="2" id="KW-0963">Cytoplasm</keyword>
<comment type="similarity">
    <text evidence="4">Belongs to the CEP135/TSGA10 family.</text>
</comment>
<dbReference type="AlphaFoldDB" id="A0A8J2EBX2"/>
<keyword evidence="6" id="KW-1185">Reference proteome</keyword>
<evidence type="ECO:0000313" key="6">
    <source>
        <dbReference type="Proteomes" id="UP000786811"/>
    </source>
</evidence>
<dbReference type="GO" id="GO:0005814">
    <property type="term" value="C:centriole"/>
    <property type="evidence" value="ECO:0007669"/>
    <property type="project" value="UniProtKB-SubCell"/>
</dbReference>
<evidence type="ECO:0000256" key="3">
    <source>
        <dbReference type="ARBA" id="ARBA00023212"/>
    </source>
</evidence>
<evidence type="ECO:0000256" key="1">
    <source>
        <dbReference type="ARBA" id="ARBA00004114"/>
    </source>
</evidence>
<dbReference type="InterPro" id="IPR051877">
    <property type="entry name" value="Centriole_BasalBody_StrucProt"/>
</dbReference>
<dbReference type="PANTHER" id="PTHR20544:SF0">
    <property type="entry name" value="NUCLEOPROTEIN TPR_MLP1 DOMAIN-CONTAINING PROTEIN"/>
    <property type="match status" value="1"/>
</dbReference>
<name>A0A8J2EBX2_COTCN</name>
<protein>
    <submittedName>
        <fullName evidence="5">Similar to Cep135: Centrosomal protein of 135 kDa (Mus musculus)</fullName>
    </submittedName>
</protein>
<reference evidence="5" key="1">
    <citation type="submission" date="2021-04" db="EMBL/GenBank/DDBJ databases">
        <authorList>
            <person name="Chebbi M.A.C M."/>
        </authorList>
    </citation>
    <scope>NUCLEOTIDE SEQUENCE</scope>
</reference>
<accession>A0A8J2EBX2</accession>
<evidence type="ECO:0000256" key="2">
    <source>
        <dbReference type="ARBA" id="ARBA00022490"/>
    </source>
</evidence>
<comment type="subcellular location">
    <subcellularLocation>
        <location evidence="1">Cytoplasm</location>
        <location evidence="1">Cytoskeleton</location>
        <location evidence="1">Microtubule organizing center</location>
        <location evidence="1">Centrosome</location>
        <location evidence="1">Centriole</location>
    </subcellularLocation>
</comment>
<evidence type="ECO:0000313" key="5">
    <source>
        <dbReference type="EMBL" id="CAG5074977.1"/>
    </source>
</evidence>
<evidence type="ECO:0000256" key="4">
    <source>
        <dbReference type="ARBA" id="ARBA00038123"/>
    </source>
</evidence>
<comment type="caution">
    <text evidence="5">The sequence shown here is derived from an EMBL/GenBank/DDBJ whole genome shotgun (WGS) entry which is preliminary data.</text>
</comment>
<dbReference type="OrthoDB" id="10254663at2759"/>
<organism evidence="5 6">
    <name type="scientific">Cotesia congregata</name>
    <name type="common">Parasitoid wasp</name>
    <name type="synonym">Apanteles congregatus</name>
    <dbReference type="NCBI Taxonomy" id="51543"/>
    <lineage>
        <taxon>Eukaryota</taxon>
        <taxon>Metazoa</taxon>
        <taxon>Ecdysozoa</taxon>
        <taxon>Arthropoda</taxon>
        <taxon>Hexapoda</taxon>
        <taxon>Insecta</taxon>
        <taxon>Pterygota</taxon>
        <taxon>Neoptera</taxon>
        <taxon>Endopterygota</taxon>
        <taxon>Hymenoptera</taxon>
        <taxon>Apocrita</taxon>
        <taxon>Ichneumonoidea</taxon>
        <taxon>Braconidae</taxon>
        <taxon>Microgastrinae</taxon>
        <taxon>Cotesia</taxon>
    </lineage>
</organism>
<dbReference type="Proteomes" id="UP000786811">
    <property type="component" value="Unassembled WGS sequence"/>
</dbReference>
<keyword evidence="3" id="KW-0206">Cytoskeleton</keyword>